<dbReference type="InterPro" id="IPR038702">
    <property type="entry name" value="Na/K_ATPase_sub_beta_sf"/>
</dbReference>
<organism evidence="7 8">
    <name type="scientific">Ranatra chinensis</name>
    <dbReference type="NCBI Taxonomy" id="642074"/>
    <lineage>
        <taxon>Eukaryota</taxon>
        <taxon>Metazoa</taxon>
        <taxon>Ecdysozoa</taxon>
        <taxon>Arthropoda</taxon>
        <taxon>Hexapoda</taxon>
        <taxon>Insecta</taxon>
        <taxon>Pterygota</taxon>
        <taxon>Neoptera</taxon>
        <taxon>Paraneoptera</taxon>
        <taxon>Hemiptera</taxon>
        <taxon>Heteroptera</taxon>
        <taxon>Panheteroptera</taxon>
        <taxon>Nepomorpha</taxon>
        <taxon>Nepidae</taxon>
        <taxon>Ranatrinae</taxon>
        <taxon>Ranatra</taxon>
    </lineage>
</organism>
<comment type="similarity">
    <text evidence="2">Belongs to the X(+)/potassium ATPases subunit beta family.</text>
</comment>
<evidence type="ECO:0000256" key="2">
    <source>
        <dbReference type="ARBA" id="ARBA00005876"/>
    </source>
</evidence>
<reference evidence="7 8" key="1">
    <citation type="submission" date="2024-07" db="EMBL/GenBank/DDBJ databases">
        <title>Chromosome-level genome assembly of the water stick insect Ranatra chinensis (Heteroptera: Nepidae).</title>
        <authorList>
            <person name="Liu X."/>
        </authorList>
    </citation>
    <scope>NUCLEOTIDE SEQUENCE [LARGE SCALE GENOMIC DNA]</scope>
    <source>
        <strain evidence="7">Cailab_2021Rc</strain>
        <tissue evidence="7">Muscle</tissue>
    </source>
</reference>
<evidence type="ECO:0000256" key="4">
    <source>
        <dbReference type="ARBA" id="ARBA00022968"/>
    </source>
</evidence>
<evidence type="ECO:0000256" key="5">
    <source>
        <dbReference type="ARBA" id="ARBA00022989"/>
    </source>
</evidence>
<protein>
    <submittedName>
        <fullName evidence="7">Uncharacterized protein</fullName>
    </submittedName>
</protein>
<comment type="caution">
    <text evidence="7">The sequence shown here is derived from an EMBL/GenBank/DDBJ whole genome shotgun (WGS) entry which is preliminary data.</text>
</comment>
<evidence type="ECO:0000313" key="8">
    <source>
        <dbReference type="Proteomes" id="UP001558652"/>
    </source>
</evidence>
<dbReference type="GO" id="GO:0016020">
    <property type="term" value="C:membrane"/>
    <property type="evidence" value="ECO:0007669"/>
    <property type="project" value="UniProtKB-SubCell"/>
</dbReference>
<dbReference type="AlphaFoldDB" id="A0ABD0Y958"/>
<keyword evidence="4" id="KW-0735">Signal-anchor</keyword>
<name>A0ABD0Y958_9HEMI</name>
<dbReference type="Pfam" id="PF00287">
    <property type="entry name" value="Na_K-ATPase"/>
    <property type="match status" value="1"/>
</dbReference>
<evidence type="ECO:0000256" key="1">
    <source>
        <dbReference type="ARBA" id="ARBA00004606"/>
    </source>
</evidence>
<keyword evidence="8" id="KW-1185">Reference proteome</keyword>
<keyword evidence="5" id="KW-1133">Transmembrane helix</keyword>
<dbReference type="Gene3D" id="2.60.40.1660">
    <property type="entry name" value="Na, k-atpase alpha subunit"/>
    <property type="match status" value="1"/>
</dbReference>
<dbReference type="PANTHER" id="PTHR11523:SF28">
    <property type="entry name" value="NA_K-ATPASE BETA SUBUNIT ISOFORM 4-RELATED"/>
    <property type="match status" value="1"/>
</dbReference>
<keyword evidence="3" id="KW-0812">Transmembrane</keyword>
<dbReference type="Proteomes" id="UP001558652">
    <property type="component" value="Unassembled WGS sequence"/>
</dbReference>
<accession>A0ABD0Y958</accession>
<evidence type="ECO:0000256" key="6">
    <source>
        <dbReference type="ARBA" id="ARBA00023136"/>
    </source>
</evidence>
<evidence type="ECO:0000313" key="7">
    <source>
        <dbReference type="EMBL" id="KAL1123881.1"/>
    </source>
</evidence>
<sequence>MKVYRTPGLTEGRNDTIVDCDYNSFPDENKTCKIDVEKYEPCVASNYFGYKNGKPCVFIELEAVSDWKPSYWDSSKKLPKDMPGDVKEQIEELVDDGNKRQTLWLTCEGESPADKENIGFVKYYPLPGFPGYNFPFTGQQGYLNPVAAIQFTKLRSKYLYIFVNYKFYKNDVNNFGLSSPRPGTLNNFFVTKSSDCTRIV</sequence>
<dbReference type="InterPro" id="IPR000402">
    <property type="entry name" value="Na/K_ATPase_sub_beta"/>
</dbReference>
<proteinExistence type="inferred from homology"/>
<dbReference type="PANTHER" id="PTHR11523">
    <property type="entry name" value="SODIUM/POTASSIUM-DEPENDENT ATPASE BETA SUBUNIT"/>
    <property type="match status" value="1"/>
</dbReference>
<gene>
    <name evidence="7" type="ORF">AAG570_001651</name>
</gene>
<evidence type="ECO:0000256" key="3">
    <source>
        <dbReference type="ARBA" id="ARBA00022692"/>
    </source>
</evidence>
<comment type="subcellular location">
    <subcellularLocation>
        <location evidence="1">Membrane</location>
        <topology evidence="1">Single-pass type II membrane protein</topology>
    </subcellularLocation>
</comment>
<dbReference type="EMBL" id="JBFDAA010000011">
    <property type="protein sequence ID" value="KAL1123881.1"/>
    <property type="molecule type" value="Genomic_DNA"/>
</dbReference>
<keyword evidence="6" id="KW-0472">Membrane</keyword>